<reference evidence="4" key="2">
    <citation type="submission" date="2023-05" db="EMBL/GenBank/DDBJ databases">
        <authorList>
            <consortium name="Lawrence Berkeley National Laboratory"/>
            <person name="Steindorff A."/>
            <person name="Hensen N."/>
            <person name="Bonometti L."/>
            <person name="Westerberg I."/>
            <person name="Brannstrom I.O."/>
            <person name="Guillou S."/>
            <person name="Cros-Aarteil S."/>
            <person name="Calhoun S."/>
            <person name="Haridas S."/>
            <person name="Kuo A."/>
            <person name="Mondo S."/>
            <person name="Pangilinan J."/>
            <person name="Riley R."/>
            <person name="Labutti K."/>
            <person name="Andreopoulos B."/>
            <person name="Lipzen A."/>
            <person name="Chen C."/>
            <person name="Yanf M."/>
            <person name="Daum C."/>
            <person name="Ng V."/>
            <person name="Clum A."/>
            <person name="Ohm R."/>
            <person name="Martin F."/>
            <person name="Silar P."/>
            <person name="Natvig D."/>
            <person name="Lalanne C."/>
            <person name="Gautier V."/>
            <person name="Ament-Velasquez S.L."/>
            <person name="Kruys A."/>
            <person name="Hutchinson M.I."/>
            <person name="Powell A.J."/>
            <person name="Barry K."/>
            <person name="Miller A.N."/>
            <person name="Grigoriev I.V."/>
            <person name="Debuchy R."/>
            <person name="Gladieux P."/>
            <person name="Thoren M.H."/>
            <person name="Johannesson H."/>
        </authorList>
    </citation>
    <scope>NUCLEOTIDE SEQUENCE</scope>
    <source>
        <strain evidence="4">PSN293</strain>
    </source>
</reference>
<dbReference type="PANTHER" id="PTHR32494">
    <property type="entry name" value="ALLANTOATE DEIMINASE-RELATED"/>
    <property type="match status" value="1"/>
</dbReference>
<dbReference type="InterPro" id="IPR036264">
    <property type="entry name" value="Bact_exopeptidase_dim_dom"/>
</dbReference>
<dbReference type="CDD" id="cd03884">
    <property type="entry name" value="M20_bAS"/>
    <property type="match status" value="1"/>
</dbReference>
<proteinExistence type="inferred from homology"/>
<comment type="caution">
    <text evidence="4">The sequence shown here is derived from an EMBL/GenBank/DDBJ whole genome shotgun (WGS) entry which is preliminary data.</text>
</comment>
<dbReference type="Pfam" id="PF07687">
    <property type="entry name" value="M20_dimer"/>
    <property type="match status" value="1"/>
</dbReference>
<comment type="similarity">
    <text evidence="1">Belongs to the peptidase M20A family.</text>
</comment>
<dbReference type="SUPFAM" id="SSF55031">
    <property type="entry name" value="Bacterial exopeptidase dimerisation domain"/>
    <property type="match status" value="1"/>
</dbReference>
<gene>
    <name evidence="4" type="ORF">QBC37DRAFT_432323</name>
</gene>
<dbReference type="SUPFAM" id="SSF53187">
    <property type="entry name" value="Zn-dependent exopeptidases"/>
    <property type="match status" value="1"/>
</dbReference>
<sequence length="531" mass="57981">MNASSSMQPIRLNMAPLSQAMSSKVRSRTNPLPLLSLAVTAPAIHLHRPNITNIRKRLSSTSPAYRSSAGKVLKTYELDPRSLSQHLKVDQSRLLETLHHTCQWGKGKPWTNHLSTPEILSETETGMSRLSLSDADKKVRDWFIDTTRSLGCVVKVDAMGNIFAIRPGKISGHATDIASAPTYAGSHLDTQPAGGRYDGILGITAGVEMLRVLEENSVETAFDVGLVNWTNEEGARFPISMVSSGVWAGEIPLHQAHELREVGGKGATMKEELERIGYLGTLPASYEANPMAAHFELHIEQGPILEASKQRIGVVCGVQAYRWYTIEVTGREAHTGTTPFSARADALLAAARMISHSHEIASNHSALASSGILSLSPGSVNTIPGKVKFSLDIRAPEDGTLDTIETQLQQSFREIASRDMTKGLDLSVSWRKDSDSPATHFHQDCITIVREAGEAVTGDKRLVRDMVSGAGHDSVYASRRCPTSMIFVPSRDGVSHHPEEYTSPEDCAIGAEVLMQSVLRYDRLRFERSRG</sequence>
<dbReference type="GO" id="GO:0016813">
    <property type="term" value="F:hydrolase activity, acting on carbon-nitrogen (but not peptide) bonds, in linear amidines"/>
    <property type="evidence" value="ECO:0007669"/>
    <property type="project" value="InterPro"/>
</dbReference>
<dbReference type="Gene3D" id="3.40.630.10">
    <property type="entry name" value="Zn peptidases"/>
    <property type="match status" value="1"/>
</dbReference>
<dbReference type="PANTHER" id="PTHR32494:SF5">
    <property type="entry name" value="ALLANTOATE AMIDOHYDROLASE"/>
    <property type="match status" value="1"/>
</dbReference>
<dbReference type="Gene3D" id="3.30.70.360">
    <property type="match status" value="1"/>
</dbReference>
<dbReference type="InterPro" id="IPR010158">
    <property type="entry name" value="Amidase_Cbmase"/>
</dbReference>
<protein>
    <recommendedName>
        <fullName evidence="3">Peptidase M20 dimerisation domain-containing protein</fullName>
    </recommendedName>
</protein>
<dbReference type="InterPro" id="IPR011650">
    <property type="entry name" value="Peptidase_M20_dimer"/>
</dbReference>
<feature type="domain" description="Peptidase M20 dimerisation" evidence="3">
    <location>
        <begin position="322"/>
        <end position="418"/>
    </location>
</feature>
<evidence type="ECO:0000259" key="3">
    <source>
        <dbReference type="Pfam" id="PF07687"/>
    </source>
</evidence>
<name>A0AAN6XYT9_9PEZI</name>
<dbReference type="NCBIfam" id="TIGR01879">
    <property type="entry name" value="hydantase"/>
    <property type="match status" value="1"/>
</dbReference>
<organism evidence="4 5">
    <name type="scientific">Rhypophila decipiens</name>
    <dbReference type="NCBI Taxonomy" id="261697"/>
    <lineage>
        <taxon>Eukaryota</taxon>
        <taxon>Fungi</taxon>
        <taxon>Dikarya</taxon>
        <taxon>Ascomycota</taxon>
        <taxon>Pezizomycotina</taxon>
        <taxon>Sordariomycetes</taxon>
        <taxon>Sordariomycetidae</taxon>
        <taxon>Sordariales</taxon>
        <taxon>Naviculisporaceae</taxon>
        <taxon>Rhypophila</taxon>
    </lineage>
</organism>
<dbReference type="Pfam" id="PF01546">
    <property type="entry name" value="Peptidase_M20"/>
    <property type="match status" value="1"/>
</dbReference>
<evidence type="ECO:0000256" key="1">
    <source>
        <dbReference type="ARBA" id="ARBA00006247"/>
    </source>
</evidence>
<accession>A0AAN6XYT9</accession>
<reference evidence="4" key="1">
    <citation type="journal article" date="2023" name="Mol. Phylogenet. Evol.">
        <title>Genome-scale phylogeny and comparative genomics of the fungal order Sordariales.</title>
        <authorList>
            <person name="Hensen N."/>
            <person name="Bonometti L."/>
            <person name="Westerberg I."/>
            <person name="Brannstrom I.O."/>
            <person name="Guillou S."/>
            <person name="Cros-Aarteil S."/>
            <person name="Calhoun S."/>
            <person name="Haridas S."/>
            <person name="Kuo A."/>
            <person name="Mondo S."/>
            <person name="Pangilinan J."/>
            <person name="Riley R."/>
            <person name="LaButti K."/>
            <person name="Andreopoulos B."/>
            <person name="Lipzen A."/>
            <person name="Chen C."/>
            <person name="Yan M."/>
            <person name="Daum C."/>
            <person name="Ng V."/>
            <person name="Clum A."/>
            <person name="Steindorff A."/>
            <person name="Ohm R.A."/>
            <person name="Martin F."/>
            <person name="Silar P."/>
            <person name="Natvig D.O."/>
            <person name="Lalanne C."/>
            <person name="Gautier V."/>
            <person name="Ament-Velasquez S.L."/>
            <person name="Kruys A."/>
            <person name="Hutchinson M.I."/>
            <person name="Powell A.J."/>
            <person name="Barry K."/>
            <person name="Miller A.N."/>
            <person name="Grigoriev I.V."/>
            <person name="Debuchy R."/>
            <person name="Gladieux P."/>
            <person name="Hiltunen Thoren M."/>
            <person name="Johannesson H."/>
        </authorList>
    </citation>
    <scope>NUCLEOTIDE SEQUENCE</scope>
    <source>
        <strain evidence="4">PSN293</strain>
    </source>
</reference>
<dbReference type="Proteomes" id="UP001301769">
    <property type="component" value="Unassembled WGS sequence"/>
</dbReference>
<dbReference type="InterPro" id="IPR002933">
    <property type="entry name" value="Peptidase_M20"/>
</dbReference>
<keyword evidence="5" id="KW-1185">Reference proteome</keyword>
<evidence type="ECO:0000313" key="5">
    <source>
        <dbReference type="Proteomes" id="UP001301769"/>
    </source>
</evidence>
<keyword evidence="2" id="KW-0378">Hydrolase</keyword>
<evidence type="ECO:0000313" key="4">
    <source>
        <dbReference type="EMBL" id="KAK4208201.1"/>
    </source>
</evidence>
<dbReference type="EMBL" id="MU858254">
    <property type="protein sequence ID" value="KAK4208201.1"/>
    <property type="molecule type" value="Genomic_DNA"/>
</dbReference>
<evidence type="ECO:0000256" key="2">
    <source>
        <dbReference type="ARBA" id="ARBA00022801"/>
    </source>
</evidence>
<dbReference type="AlphaFoldDB" id="A0AAN6XYT9"/>